<protein>
    <submittedName>
        <fullName evidence="1">Uncharacterized protein</fullName>
    </submittedName>
</protein>
<dbReference type="EMBL" id="BGZK01000436">
    <property type="protein sequence ID" value="GBP43436.1"/>
    <property type="molecule type" value="Genomic_DNA"/>
</dbReference>
<evidence type="ECO:0000313" key="2">
    <source>
        <dbReference type="Proteomes" id="UP000299102"/>
    </source>
</evidence>
<organism evidence="1 2">
    <name type="scientific">Eumeta variegata</name>
    <name type="common">Bagworm moth</name>
    <name type="synonym">Eumeta japonica</name>
    <dbReference type="NCBI Taxonomy" id="151549"/>
    <lineage>
        <taxon>Eukaryota</taxon>
        <taxon>Metazoa</taxon>
        <taxon>Ecdysozoa</taxon>
        <taxon>Arthropoda</taxon>
        <taxon>Hexapoda</taxon>
        <taxon>Insecta</taxon>
        <taxon>Pterygota</taxon>
        <taxon>Neoptera</taxon>
        <taxon>Endopterygota</taxon>
        <taxon>Lepidoptera</taxon>
        <taxon>Glossata</taxon>
        <taxon>Ditrysia</taxon>
        <taxon>Tineoidea</taxon>
        <taxon>Psychidae</taxon>
        <taxon>Oiketicinae</taxon>
        <taxon>Eumeta</taxon>
    </lineage>
</organism>
<gene>
    <name evidence="1" type="ORF">EVAR_16010_1</name>
</gene>
<dbReference type="Proteomes" id="UP000299102">
    <property type="component" value="Unassembled WGS sequence"/>
</dbReference>
<dbReference type="AlphaFoldDB" id="A0A4C1VW25"/>
<comment type="caution">
    <text evidence="1">The sequence shown here is derived from an EMBL/GenBank/DDBJ whole genome shotgun (WGS) entry which is preliminary data.</text>
</comment>
<name>A0A4C1VW25_EUMVA</name>
<keyword evidence="2" id="KW-1185">Reference proteome</keyword>
<dbReference type="OrthoDB" id="8775810at2759"/>
<sequence length="125" mass="14157">MEGCTSEISRRDAISGKAYHRVKRSDLRGTPIRAWYEKRISTGISISIQWLQCVIVIGAYTDLCVIRKVVRTGTCRLTVTIQQPVRDSLYDLKVYDCGLRVDEMSDKCLLYLDDRVILAPLACGL</sequence>
<proteinExistence type="predicted"/>
<evidence type="ECO:0000313" key="1">
    <source>
        <dbReference type="EMBL" id="GBP43436.1"/>
    </source>
</evidence>
<accession>A0A4C1VW25</accession>
<reference evidence="1 2" key="1">
    <citation type="journal article" date="2019" name="Commun. Biol.">
        <title>The bagworm genome reveals a unique fibroin gene that provides high tensile strength.</title>
        <authorList>
            <person name="Kono N."/>
            <person name="Nakamura H."/>
            <person name="Ohtoshi R."/>
            <person name="Tomita M."/>
            <person name="Numata K."/>
            <person name="Arakawa K."/>
        </authorList>
    </citation>
    <scope>NUCLEOTIDE SEQUENCE [LARGE SCALE GENOMIC DNA]</scope>
</reference>